<evidence type="ECO:0000313" key="3">
    <source>
        <dbReference type="Proteomes" id="UP000199377"/>
    </source>
</evidence>
<reference evidence="2 3" key="1">
    <citation type="submission" date="2016-10" db="EMBL/GenBank/DDBJ databases">
        <authorList>
            <person name="de Groot N.N."/>
        </authorList>
    </citation>
    <scope>NUCLEOTIDE SEQUENCE [LARGE SCALE GENOMIC DNA]</scope>
    <source>
        <strain evidence="2 3">CGMCC 1.11030</strain>
    </source>
</reference>
<gene>
    <name evidence="2" type="ORF">SAMN05216258_10768</name>
</gene>
<keyword evidence="2" id="KW-0969">Cilium</keyword>
<feature type="region of interest" description="Disordered" evidence="1">
    <location>
        <begin position="1"/>
        <end position="28"/>
    </location>
</feature>
<dbReference type="Proteomes" id="UP000199377">
    <property type="component" value="Unassembled WGS sequence"/>
</dbReference>
<evidence type="ECO:0000313" key="2">
    <source>
        <dbReference type="EMBL" id="SFI47612.1"/>
    </source>
</evidence>
<proteinExistence type="predicted"/>
<evidence type="ECO:0000256" key="1">
    <source>
        <dbReference type="SAM" id="MobiDB-lite"/>
    </source>
</evidence>
<accession>A0A1I3II61</accession>
<keyword evidence="3" id="KW-1185">Reference proteome</keyword>
<sequence length="141" mass="14711">MTAAALSPSRSGLGRGADRRPAYGDAGHAALTPRQAEYRVFANVTHRLSESQAALDAGETGANARLAAAAHDNLRLWLALAADLSVAENGLPDALRAGLLSLAAFVERETPRLVRREITSAALVEINASVMKGLRGQVEGA</sequence>
<dbReference type="GO" id="GO:0044781">
    <property type="term" value="P:bacterial-type flagellum organization"/>
    <property type="evidence" value="ECO:0007669"/>
    <property type="project" value="InterPro"/>
</dbReference>
<dbReference type="Pfam" id="PF07309">
    <property type="entry name" value="FlaF"/>
    <property type="match status" value="1"/>
</dbReference>
<name>A0A1I3II61_9RHOB</name>
<dbReference type="AlphaFoldDB" id="A0A1I3II61"/>
<protein>
    <submittedName>
        <fullName evidence="2">Flagellar protein FlaF</fullName>
    </submittedName>
</protein>
<keyword evidence="2" id="KW-0966">Cell projection</keyword>
<organism evidence="2 3">
    <name type="scientific">Albimonas pacifica</name>
    <dbReference type="NCBI Taxonomy" id="1114924"/>
    <lineage>
        <taxon>Bacteria</taxon>
        <taxon>Pseudomonadati</taxon>
        <taxon>Pseudomonadota</taxon>
        <taxon>Alphaproteobacteria</taxon>
        <taxon>Rhodobacterales</taxon>
        <taxon>Paracoccaceae</taxon>
        <taxon>Albimonas</taxon>
    </lineage>
</organism>
<dbReference type="EMBL" id="FOQH01000007">
    <property type="protein sequence ID" value="SFI47612.1"/>
    <property type="molecule type" value="Genomic_DNA"/>
</dbReference>
<dbReference type="RefSeq" id="WP_177236282.1">
    <property type="nucleotide sequence ID" value="NZ_FOQH01000007.1"/>
</dbReference>
<dbReference type="STRING" id="1114924.SAMN05216258_10768"/>
<dbReference type="NCBIfam" id="NF009435">
    <property type="entry name" value="PRK12794.1"/>
    <property type="match status" value="1"/>
</dbReference>
<dbReference type="InterPro" id="IPR010845">
    <property type="entry name" value="FlaF"/>
</dbReference>
<keyword evidence="2" id="KW-0282">Flagellum</keyword>